<sequence>MNEHTEATETVQAEEPHAVPYAPAAEYMQAGFWIRLWAYTVDILVTFSASAAVTGLYFAVTGTDVTILTFSVSGILSGLVTFLYFILLTKYTGRTLGKQLFGLRVVSFRHEEISWMDVLFREFVGRFLHRFLIVTNALYLVVAFHPKKRGIHDFLGDTVVVMEKRATVTVPERREDRPQQLESSPGV</sequence>
<evidence type="ECO:0000259" key="7">
    <source>
        <dbReference type="Pfam" id="PF06271"/>
    </source>
</evidence>
<dbReference type="InterPro" id="IPR010432">
    <property type="entry name" value="RDD"/>
</dbReference>
<evidence type="ECO:0000256" key="1">
    <source>
        <dbReference type="ARBA" id="ARBA00004651"/>
    </source>
</evidence>
<keyword evidence="5 6" id="KW-0472">Membrane</keyword>
<dbReference type="PANTHER" id="PTHR36115:SF9">
    <property type="entry name" value="LMO1584 PROTEIN"/>
    <property type="match status" value="1"/>
</dbReference>
<evidence type="ECO:0000256" key="3">
    <source>
        <dbReference type="ARBA" id="ARBA00022692"/>
    </source>
</evidence>
<evidence type="ECO:0000256" key="2">
    <source>
        <dbReference type="ARBA" id="ARBA00022475"/>
    </source>
</evidence>
<feature type="domain" description="RDD" evidence="7">
    <location>
        <begin position="30"/>
        <end position="156"/>
    </location>
</feature>
<reference evidence="9" key="1">
    <citation type="journal article" date="2019" name="Int. J. Syst. Evol. Microbiol.">
        <title>The Global Catalogue of Microorganisms (GCM) 10K type strain sequencing project: providing services to taxonomists for standard genome sequencing and annotation.</title>
        <authorList>
            <consortium name="The Broad Institute Genomics Platform"/>
            <consortium name="The Broad Institute Genome Sequencing Center for Infectious Disease"/>
            <person name="Wu L."/>
            <person name="Ma J."/>
        </authorList>
    </citation>
    <scope>NUCLEOTIDE SEQUENCE [LARGE SCALE GENOMIC DNA]</scope>
    <source>
        <strain evidence="9">JCM 12165</strain>
    </source>
</reference>
<feature type="transmembrane region" description="Helical" evidence="6">
    <location>
        <begin position="36"/>
        <end position="60"/>
    </location>
</feature>
<keyword evidence="2" id="KW-1003">Cell membrane</keyword>
<dbReference type="InterPro" id="IPR051791">
    <property type="entry name" value="Pra-immunoreactive"/>
</dbReference>
<feature type="transmembrane region" description="Helical" evidence="6">
    <location>
        <begin position="67"/>
        <end position="87"/>
    </location>
</feature>
<evidence type="ECO:0000256" key="4">
    <source>
        <dbReference type="ARBA" id="ARBA00022989"/>
    </source>
</evidence>
<keyword evidence="9" id="KW-1185">Reference proteome</keyword>
<comment type="subcellular location">
    <subcellularLocation>
        <location evidence="1">Cell membrane</location>
        <topology evidence="1">Multi-pass membrane protein</topology>
    </subcellularLocation>
</comment>
<evidence type="ECO:0000313" key="8">
    <source>
        <dbReference type="EMBL" id="MFC4737559.1"/>
    </source>
</evidence>
<name>A0ABV9NZT0_9BACI</name>
<feature type="transmembrane region" description="Helical" evidence="6">
    <location>
        <begin position="127"/>
        <end position="144"/>
    </location>
</feature>
<keyword evidence="3 6" id="KW-0812">Transmembrane</keyword>
<keyword evidence="4 6" id="KW-1133">Transmembrane helix</keyword>
<evidence type="ECO:0000256" key="6">
    <source>
        <dbReference type="SAM" id="Phobius"/>
    </source>
</evidence>
<proteinExistence type="predicted"/>
<dbReference type="EMBL" id="JBHSGK010000013">
    <property type="protein sequence ID" value="MFC4737559.1"/>
    <property type="molecule type" value="Genomic_DNA"/>
</dbReference>
<gene>
    <name evidence="8" type="ORF">ACFO4L_13230</name>
</gene>
<dbReference type="Proteomes" id="UP001595896">
    <property type="component" value="Unassembled WGS sequence"/>
</dbReference>
<dbReference type="RefSeq" id="WP_377910148.1">
    <property type="nucleotide sequence ID" value="NZ_JBHSGK010000013.1"/>
</dbReference>
<dbReference type="Pfam" id="PF06271">
    <property type="entry name" value="RDD"/>
    <property type="match status" value="1"/>
</dbReference>
<organism evidence="8 9">
    <name type="scientific">Bacillus daqingensis</name>
    <dbReference type="NCBI Taxonomy" id="872396"/>
    <lineage>
        <taxon>Bacteria</taxon>
        <taxon>Bacillati</taxon>
        <taxon>Bacillota</taxon>
        <taxon>Bacilli</taxon>
        <taxon>Bacillales</taxon>
        <taxon>Bacillaceae</taxon>
        <taxon>Bacillus</taxon>
    </lineage>
</organism>
<evidence type="ECO:0000256" key="5">
    <source>
        <dbReference type="ARBA" id="ARBA00023136"/>
    </source>
</evidence>
<evidence type="ECO:0000313" key="9">
    <source>
        <dbReference type="Proteomes" id="UP001595896"/>
    </source>
</evidence>
<comment type="caution">
    <text evidence="8">The sequence shown here is derived from an EMBL/GenBank/DDBJ whole genome shotgun (WGS) entry which is preliminary data.</text>
</comment>
<protein>
    <submittedName>
        <fullName evidence="8">RDD family protein</fullName>
    </submittedName>
</protein>
<dbReference type="PANTHER" id="PTHR36115">
    <property type="entry name" value="PROLINE-RICH ANTIGEN HOMOLOG-RELATED"/>
    <property type="match status" value="1"/>
</dbReference>
<accession>A0ABV9NZT0</accession>